<comment type="similarity">
    <text evidence="1 3">Belongs to the type-B carboxylesterase/lipase family.</text>
</comment>
<dbReference type="EC" id="3.1.1.-" evidence="3"/>
<evidence type="ECO:0000313" key="6">
    <source>
        <dbReference type="Proteomes" id="UP000664480"/>
    </source>
</evidence>
<dbReference type="PROSITE" id="PS00122">
    <property type="entry name" value="CARBOXYLESTERASE_B_1"/>
    <property type="match status" value="1"/>
</dbReference>
<keyword evidence="2 3" id="KW-0378">Hydrolase</keyword>
<dbReference type="InterPro" id="IPR000997">
    <property type="entry name" value="Cholinesterase"/>
</dbReference>
<dbReference type="EMBL" id="JAFKCU010000002">
    <property type="protein sequence ID" value="MBN7815302.1"/>
    <property type="molecule type" value="Genomic_DNA"/>
</dbReference>
<protein>
    <recommendedName>
        <fullName evidence="3">Carboxylic ester hydrolase</fullName>
        <ecNumber evidence="3">3.1.1.-</ecNumber>
    </recommendedName>
</protein>
<sequence>MRSLFFCTLLIVFISCQKEEAKNQIDFNHLSISDGIISGKLVGEDSIKTFMGIPFAAPPVGDLRWKAPQPVQPWEGVKETVENPASSIQNPPVPFFAWSEEFLIPPTPISEDCLYLNVWTDAESPEEKRPVMVWIHGGGFSGGSGTVPLYDGEELAKKGIVVVTINYRLGALGYLAHPELSKESESGTSGNYGVLDQIAALKWVNKNIAAFGGDPDNVTIAGQSAGSMSVNVLVGSPLAKGLFNKAIAQSGAMFNYDGGRASRNKELAESAGLAFMEKMGAASVEELRNMPADSILAAGGGFWPYKDDHVIPVNFDESFKSGTANSIKLMTGWNADDNVSFGPAMTPAEFKSQAKEKYQDKAERYLELFPANSPEELEVTRSTLGELMFGYQSYTWARIQSELSPNSAYVYHFTRIPPGEPNYGAFHSAEFSYAFHTLNKWNRPFESVDYRIEDIMSQYWANFVKTGNPNGEGLPTWPAYDPANPKVMELGTEIKPMEPPHFEQVQFLQGVYFDGSKN</sequence>
<dbReference type="PRINTS" id="PR00878">
    <property type="entry name" value="CHOLNESTRASE"/>
</dbReference>
<dbReference type="SUPFAM" id="SSF53474">
    <property type="entry name" value="alpha/beta-Hydrolases"/>
    <property type="match status" value="1"/>
</dbReference>
<name>A0ABS3CDX5_9BACT</name>
<dbReference type="InterPro" id="IPR050309">
    <property type="entry name" value="Type-B_Carboxylest/Lipase"/>
</dbReference>
<dbReference type="InterPro" id="IPR029058">
    <property type="entry name" value="AB_hydrolase_fold"/>
</dbReference>
<dbReference type="InterPro" id="IPR002018">
    <property type="entry name" value="CarbesteraseB"/>
</dbReference>
<reference evidence="5 6" key="1">
    <citation type="submission" date="2021-03" db="EMBL/GenBank/DDBJ databases">
        <title>novel species isolated from a fishpond in China.</title>
        <authorList>
            <person name="Lu H."/>
            <person name="Cai Z."/>
        </authorList>
    </citation>
    <scope>NUCLEOTIDE SEQUENCE [LARGE SCALE GENOMIC DNA]</scope>
    <source>
        <strain evidence="5 6">YJ13C</strain>
    </source>
</reference>
<dbReference type="PANTHER" id="PTHR11559">
    <property type="entry name" value="CARBOXYLESTERASE"/>
    <property type="match status" value="1"/>
</dbReference>
<dbReference type="Pfam" id="PF00135">
    <property type="entry name" value="COesterase"/>
    <property type="match status" value="1"/>
</dbReference>
<gene>
    <name evidence="5" type="ORF">J0A69_07680</name>
</gene>
<dbReference type="Proteomes" id="UP000664480">
    <property type="component" value="Unassembled WGS sequence"/>
</dbReference>
<evidence type="ECO:0000256" key="2">
    <source>
        <dbReference type="ARBA" id="ARBA00022801"/>
    </source>
</evidence>
<dbReference type="RefSeq" id="WP_206585985.1">
    <property type="nucleotide sequence ID" value="NZ_JAFKCU010000002.1"/>
</dbReference>
<keyword evidence="6" id="KW-1185">Reference proteome</keyword>
<dbReference type="InterPro" id="IPR019826">
    <property type="entry name" value="Carboxylesterase_B_AS"/>
</dbReference>
<dbReference type="PROSITE" id="PS51257">
    <property type="entry name" value="PROKAR_LIPOPROTEIN"/>
    <property type="match status" value="1"/>
</dbReference>
<feature type="domain" description="Carboxylesterase type B" evidence="4">
    <location>
        <begin position="29"/>
        <end position="497"/>
    </location>
</feature>
<evidence type="ECO:0000259" key="4">
    <source>
        <dbReference type="Pfam" id="PF00135"/>
    </source>
</evidence>
<accession>A0ABS3CDX5</accession>
<evidence type="ECO:0000256" key="3">
    <source>
        <dbReference type="RuleBase" id="RU361235"/>
    </source>
</evidence>
<evidence type="ECO:0000256" key="1">
    <source>
        <dbReference type="ARBA" id="ARBA00005964"/>
    </source>
</evidence>
<organism evidence="5 6">
    <name type="scientific">Algoriphagus pacificus</name>
    <dbReference type="NCBI Taxonomy" id="2811234"/>
    <lineage>
        <taxon>Bacteria</taxon>
        <taxon>Pseudomonadati</taxon>
        <taxon>Bacteroidota</taxon>
        <taxon>Cytophagia</taxon>
        <taxon>Cytophagales</taxon>
        <taxon>Cyclobacteriaceae</taxon>
        <taxon>Algoriphagus</taxon>
    </lineage>
</organism>
<proteinExistence type="inferred from homology"/>
<dbReference type="Gene3D" id="3.40.50.1820">
    <property type="entry name" value="alpha/beta hydrolase"/>
    <property type="match status" value="1"/>
</dbReference>
<evidence type="ECO:0000313" key="5">
    <source>
        <dbReference type="EMBL" id="MBN7815302.1"/>
    </source>
</evidence>
<comment type="caution">
    <text evidence="5">The sequence shown here is derived from an EMBL/GenBank/DDBJ whole genome shotgun (WGS) entry which is preliminary data.</text>
</comment>